<dbReference type="EMBL" id="FMYK01000002">
    <property type="protein sequence ID" value="SDB94898.1"/>
    <property type="molecule type" value="Genomic_DNA"/>
</dbReference>
<dbReference type="EC" id="6.3.2.17" evidence="6"/>
<evidence type="ECO:0000256" key="6">
    <source>
        <dbReference type="ARBA" id="ARBA00013025"/>
    </source>
</evidence>
<keyword evidence="9" id="KW-0479">Metal-binding</keyword>
<dbReference type="GO" id="GO:0046656">
    <property type="term" value="P:folic acid biosynthetic process"/>
    <property type="evidence" value="ECO:0007669"/>
    <property type="project" value="UniProtKB-KW"/>
</dbReference>
<evidence type="ECO:0000256" key="1">
    <source>
        <dbReference type="ARBA" id="ARBA00002714"/>
    </source>
</evidence>
<dbReference type="UniPathway" id="UPA00077">
    <property type="reaction ID" value="UER00157"/>
</dbReference>
<evidence type="ECO:0000256" key="17">
    <source>
        <dbReference type="ARBA" id="ARBA00047493"/>
    </source>
</evidence>
<dbReference type="Gene3D" id="3.90.190.20">
    <property type="entry name" value="Mur ligase, C-terminal domain"/>
    <property type="match status" value="1"/>
</dbReference>
<sequence>MSQPNSDQTLNIPTAHDSLQTWLDYWTSVHVTAIDLGLERVLPVAQALGVLKPNLQDHVKVITVAGTNGKGSTTTTIASILKASGYNVGLYQSPHIFQFNERVRINSQPVDDALLIYAFVAVENARQQCNLTLSFFEATTLAAFYIFKQQVCDVWVLEVGLGGRLDVVNIIDTDVAVITNIGLDHVDWLGDTIEKIAFEKAGIIRPNIPVIFASSQDLPQAVADKVTDCDAKLIQYNQDYFIHEDQSDNVDSWILATSATTMRLPHGHLAQINQASAIMAVLQSGLNIPLDAIEQGLAQARLAGRFEQRTFQGQQLILDVAHNPHGAEFLTQQLTRYLQLHPEITQVNAVFSMLDDKDIIGVIKLLTNLVHRWYIAPLDVPRAAPLSRLQSDLAQFDQSVVVSDTVRESFLNALAQSTSQQLILVFGSFHTLEAVWECLVNDNE</sequence>
<dbReference type="Pfam" id="PF08245">
    <property type="entry name" value="Mur_ligase_M"/>
    <property type="match status" value="1"/>
</dbReference>
<dbReference type="NCBIfam" id="NF008101">
    <property type="entry name" value="PRK10846.1"/>
    <property type="match status" value="1"/>
</dbReference>
<evidence type="ECO:0000313" key="24">
    <source>
        <dbReference type="EMBL" id="SDB94898.1"/>
    </source>
</evidence>
<dbReference type="Pfam" id="PF02875">
    <property type="entry name" value="Mur_ligase_C"/>
    <property type="match status" value="1"/>
</dbReference>
<evidence type="ECO:0000259" key="23">
    <source>
        <dbReference type="Pfam" id="PF08245"/>
    </source>
</evidence>
<keyword evidence="8 21" id="KW-0436">Ligase</keyword>
<dbReference type="OrthoDB" id="9809356at2"/>
<evidence type="ECO:0000256" key="4">
    <source>
        <dbReference type="ARBA" id="ARBA00008276"/>
    </source>
</evidence>
<name>A0A1G6HLA2_9GAMM</name>
<comment type="catalytic activity">
    <reaction evidence="18">
        <text>10-formyltetrahydrofolyl-(gamma-L-Glu)(n) + L-glutamate + ATP = 10-formyltetrahydrofolyl-(gamma-L-Glu)(n+1) + ADP + phosphate + H(+)</text>
        <dbReference type="Rhea" id="RHEA:51904"/>
        <dbReference type="Rhea" id="RHEA-COMP:13088"/>
        <dbReference type="Rhea" id="RHEA-COMP:14300"/>
        <dbReference type="ChEBI" id="CHEBI:15378"/>
        <dbReference type="ChEBI" id="CHEBI:29985"/>
        <dbReference type="ChEBI" id="CHEBI:30616"/>
        <dbReference type="ChEBI" id="CHEBI:43474"/>
        <dbReference type="ChEBI" id="CHEBI:134413"/>
        <dbReference type="ChEBI" id="CHEBI:456216"/>
        <dbReference type="EC" id="6.3.2.17"/>
    </reaction>
</comment>
<dbReference type="Proteomes" id="UP000242317">
    <property type="component" value="Unassembled WGS sequence"/>
</dbReference>
<evidence type="ECO:0000256" key="3">
    <source>
        <dbReference type="ARBA" id="ARBA00005150"/>
    </source>
</evidence>
<feature type="domain" description="Mur ligase central" evidence="23">
    <location>
        <begin position="64"/>
        <end position="205"/>
    </location>
</feature>
<dbReference type="PROSITE" id="PS01011">
    <property type="entry name" value="FOLYLPOLYGLU_SYNT_1"/>
    <property type="match status" value="1"/>
</dbReference>
<evidence type="ECO:0000256" key="7">
    <source>
        <dbReference type="ARBA" id="ARBA00019357"/>
    </source>
</evidence>
<dbReference type="EC" id="6.3.2.12" evidence="5"/>
<evidence type="ECO:0000256" key="20">
    <source>
        <dbReference type="ARBA" id="ARBA00049161"/>
    </source>
</evidence>
<dbReference type="InterPro" id="IPR004101">
    <property type="entry name" value="Mur_ligase_C"/>
</dbReference>
<dbReference type="GO" id="GO:0005737">
    <property type="term" value="C:cytoplasm"/>
    <property type="evidence" value="ECO:0007669"/>
    <property type="project" value="TreeGrafter"/>
</dbReference>
<evidence type="ECO:0000256" key="5">
    <source>
        <dbReference type="ARBA" id="ARBA00013023"/>
    </source>
</evidence>
<organism evidence="24 25">
    <name type="scientific">Acinetobacter marinus</name>
    <dbReference type="NCBI Taxonomy" id="281375"/>
    <lineage>
        <taxon>Bacteria</taxon>
        <taxon>Pseudomonadati</taxon>
        <taxon>Pseudomonadota</taxon>
        <taxon>Gammaproteobacteria</taxon>
        <taxon>Moraxellales</taxon>
        <taxon>Moraxellaceae</taxon>
        <taxon>Acinetobacter</taxon>
    </lineage>
</organism>
<accession>A0A1G6HLA2</accession>
<evidence type="ECO:0000256" key="9">
    <source>
        <dbReference type="ARBA" id="ARBA00022723"/>
    </source>
</evidence>
<evidence type="ECO:0000256" key="14">
    <source>
        <dbReference type="ARBA" id="ARBA00030048"/>
    </source>
</evidence>
<evidence type="ECO:0000256" key="16">
    <source>
        <dbReference type="ARBA" id="ARBA00032510"/>
    </source>
</evidence>
<dbReference type="PANTHER" id="PTHR11136:SF0">
    <property type="entry name" value="DIHYDROFOLATE SYNTHETASE-RELATED"/>
    <property type="match status" value="1"/>
</dbReference>
<comment type="pathway">
    <text evidence="3">Cofactor biosynthesis; tetrahydrofolylpolyglutamate biosynthesis.</text>
</comment>
<evidence type="ECO:0000313" key="25">
    <source>
        <dbReference type="Proteomes" id="UP000242317"/>
    </source>
</evidence>
<dbReference type="InterPro" id="IPR001645">
    <property type="entry name" value="Folylpolyglutamate_synth"/>
</dbReference>
<dbReference type="InterPro" id="IPR036615">
    <property type="entry name" value="Mur_ligase_C_dom_sf"/>
</dbReference>
<feature type="domain" description="Mur ligase C-terminal" evidence="22">
    <location>
        <begin position="304"/>
        <end position="429"/>
    </location>
</feature>
<proteinExistence type="inferred from homology"/>
<dbReference type="GO" id="GO:0004326">
    <property type="term" value="F:tetrahydrofolylpolyglutamate synthase activity"/>
    <property type="evidence" value="ECO:0007669"/>
    <property type="project" value="UniProtKB-EC"/>
</dbReference>
<dbReference type="GO" id="GO:0005524">
    <property type="term" value="F:ATP binding"/>
    <property type="evidence" value="ECO:0007669"/>
    <property type="project" value="UniProtKB-KW"/>
</dbReference>
<comment type="catalytic activity">
    <reaction evidence="17">
        <text>(6S)-5,6,7,8-tetrahydrofolyl-(gamma-L-Glu)(n) + L-glutamate + ATP = (6S)-5,6,7,8-tetrahydrofolyl-(gamma-L-Glu)(n+1) + ADP + phosphate + H(+)</text>
        <dbReference type="Rhea" id="RHEA:10580"/>
        <dbReference type="Rhea" id="RHEA-COMP:14738"/>
        <dbReference type="Rhea" id="RHEA-COMP:14740"/>
        <dbReference type="ChEBI" id="CHEBI:15378"/>
        <dbReference type="ChEBI" id="CHEBI:29985"/>
        <dbReference type="ChEBI" id="CHEBI:30616"/>
        <dbReference type="ChEBI" id="CHEBI:43474"/>
        <dbReference type="ChEBI" id="CHEBI:141005"/>
        <dbReference type="ChEBI" id="CHEBI:456216"/>
        <dbReference type="EC" id="6.3.2.17"/>
    </reaction>
</comment>
<evidence type="ECO:0000256" key="11">
    <source>
        <dbReference type="ARBA" id="ARBA00022840"/>
    </source>
</evidence>
<evidence type="ECO:0000256" key="19">
    <source>
        <dbReference type="ARBA" id="ARBA00049035"/>
    </source>
</evidence>
<evidence type="ECO:0000259" key="22">
    <source>
        <dbReference type="Pfam" id="PF02875"/>
    </source>
</evidence>
<evidence type="ECO:0000256" key="12">
    <source>
        <dbReference type="ARBA" id="ARBA00022842"/>
    </source>
</evidence>
<dbReference type="InterPro" id="IPR013221">
    <property type="entry name" value="Mur_ligase_cen"/>
</dbReference>
<comment type="function">
    <text evidence="1">Functions in two distinct reactions of the de novo folate biosynthetic pathway. Catalyzes the addition of a glutamate residue to dihydropteroate (7,8-dihydropteroate or H2Pte) to form dihydrofolate (7,8-dihydrofolate monoglutamate or H2Pte-Glu). Also catalyzes successive additions of L-glutamate to tetrahydrofolate or 10-formyltetrahydrofolate or 5,10-methylenetetrahydrofolate, leading to folylpolyglutamate derivatives.</text>
</comment>
<keyword evidence="25" id="KW-1185">Reference proteome</keyword>
<keyword evidence="10 21" id="KW-0547">Nucleotide-binding</keyword>
<evidence type="ECO:0000256" key="10">
    <source>
        <dbReference type="ARBA" id="ARBA00022741"/>
    </source>
</evidence>
<reference evidence="25" key="1">
    <citation type="submission" date="2016-09" db="EMBL/GenBank/DDBJ databases">
        <authorList>
            <person name="Varghese N."/>
            <person name="Submissions S."/>
        </authorList>
    </citation>
    <scope>NUCLEOTIDE SEQUENCE [LARGE SCALE GENOMIC DNA]</scope>
    <source>
        <strain evidence="25">ANC 3699</strain>
    </source>
</reference>
<evidence type="ECO:0000256" key="15">
    <source>
        <dbReference type="ARBA" id="ARBA00030592"/>
    </source>
</evidence>
<dbReference type="InterPro" id="IPR036565">
    <property type="entry name" value="Mur-like_cat_sf"/>
</dbReference>
<dbReference type="Gene3D" id="3.40.1190.10">
    <property type="entry name" value="Mur-like, catalytic domain"/>
    <property type="match status" value="1"/>
</dbReference>
<comment type="similarity">
    <text evidence="4 21">Belongs to the folylpolyglutamate synthase family.</text>
</comment>
<evidence type="ECO:0000256" key="8">
    <source>
        <dbReference type="ARBA" id="ARBA00022598"/>
    </source>
</evidence>
<dbReference type="GO" id="GO:0046872">
    <property type="term" value="F:metal ion binding"/>
    <property type="evidence" value="ECO:0007669"/>
    <property type="project" value="UniProtKB-KW"/>
</dbReference>
<dbReference type="GO" id="GO:0008841">
    <property type="term" value="F:dihydrofolate synthase activity"/>
    <property type="evidence" value="ECO:0007669"/>
    <property type="project" value="UniProtKB-EC"/>
</dbReference>
<dbReference type="PIRSF" id="PIRSF001563">
    <property type="entry name" value="Folylpolyglu_synth"/>
    <property type="match status" value="1"/>
</dbReference>
<dbReference type="SUPFAM" id="SSF53623">
    <property type="entry name" value="MurD-like peptide ligases, catalytic domain"/>
    <property type="match status" value="1"/>
</dbReference>
<dbReference type="RefSeq" id="WP_092616944.1">
    <property type="nucleotide sequence ID" value="NZ_FMYK01000002.1"/>
</dbReference>
<dbReference type="SUPFAM" id="SSF53244">
    <property type="entry name" value="MurD-like peptide ligases, peptide-binding domain"/>
    <property type="match status" value="1"/>
</dbReference>
<keyword evidence="13" id="KW-0289">Folate biosynthesis</keyword>
<comment type="catalytic activity">
    <reaction evidence="20">
        <text>7,8-dihydropteroate + L-glutamate + ATP = 7,8-dihydrofolate + ADP + phosphate + H(+)</text>
        <dbReference type="Rhea" id="RHEA:23584"/>
        <dbReference type="ChEBI" id="CHEBI:15378"/>
        <dbReference type="ChEBI" id="CHEBI:17839"/>
        <dbReference type="ChEBI" id="CHEBI:29985"/>
        <dbReference type="ChEBI" id="CHEBI:30616"/>
        <dbReference type="ChEBI" id="CHEBI:43474"/>
        <dbReference type="ChEBI" id="CHEBI:57451"/>
        <dbReference type="ChEBI" id="CHEBI:456216"/>
        <dbReference type="EC" id="6.3.2.12"/>
    </reaction>
</comment>
<dbReference type="AlphaFoldDB" id="A0A1G6HLA2"/>
<evidence type="ECO:0000256" key="13">
    <source>
        <dbReference type="ARBA" id="ARBA00022909"/>
    </source>
</evidence>
<dbReference type="InterPro" id="IPR018109">
    <property type="entry name" value="Folylpolyglutamate_synth_CS"/>
</dbReference>
<comment type="pathway">
    <text evidence="2">Cofactor biosynthesis; tetrahydrofolate biosynthesis; 7,8-dihydrofolate from 2-amino-4-hydroxy-6-hydroxymethyl-7,8-dihydropteridine diphosphate and 4-aminobenzoate: step 2/2.</text>
</comment>
<keyword evidence="11 21" id="KW-0067">ATP-binding</keyword>
<protein>
    <recommendedName>
        <fullName evidence="7">Dihydrofolate synthase/folylpolyglutamate synthase</fullName>
        <ecNumber evidence="5">6.3.2.12</ecNumber>
        <ecNumber evidence="6">6.3.2.17</ecNumber>
    </recommendedName>
    <alternativeName>
        <fullName evidence="16">Folylpoly-gamma-glutamate synthetase-dihydrofolate synthetase</fullName>
    </alternativeName>
    <alternativeName>
        <fullName evidence="14">Folylpolyglutamate synthetase</fullName>
    </alternativeName>
    <alternativeName>
        <fullName evidence="15">Tetrahydrofolylpolyglutamate synthase</fullName>
    </alternativeName>
</protein>
<evidence type="ECO:0000256" key="21">
    <source>
        <dbReference type="PIRNR" id="PIRNR001563"/>
    </source>
</evidence>
<comment type="catalytic activity">
    <reaction evidence="19">
        <text>(6R)-5,10-methylenetetrahydrofolyl-(gamma-L-Glu)(n) + L-glutamate + ATP = (6R)-5,10-methylenetetrahydrofolyl-(gamma-L-Glu)(n+1) + ADP + phosphate + H(+)</text>
        <dbReference type="Rhea" id="RHEA:51912"/>
        <dbReference type="Rhea" id="RHEA-COMP:13257"/>
        <dbReference type="Rhea" id="RHEA-COMP:13258"/>
        <dbReference type="ChEBI" id="CHEBI:15378"/>
        <dbReference type="ChEBI" id="CHEBI:29985"/>
        <dbReference type="ChEBI" id="CHEBI:30616"/>
        <dbReference type="ChEBI" id="CHEBI:43474"/>
        <dbReference type="ChEBI" id="CHEBI:136572"/>
        <dbReference type="ChEBI" id="CHEBI:456216"/>
        <dbReference type="EC" id="6.3.2.17"/>
    </reaction>
</comment>
<evidence type="ECO:0000256" key="18">
    <source>
        <dbReference type="ARBA" id="ARBA00047808"/>
    </source>
</evidence>
<keyword evidence="12" id="KW-0460">Magnesium</keyword>
<dbReference type="NCBIfam" id="TIGR01499">
    <property type="entry name" value="folC"/>
    <property type="match status" value="1"/>
</dbReference>
<gene>
    <name evidence="24" type="ORF">SAMN05421749_102362</name>
</gene>
<dbReference type="PANTHER" id="PTHR11136">
    <property type="entry name" value="FOLYLPOLYGLUTAMATE SYNTHASE-RELATED"/>
    <property type="match status" value="1"/>
</dbReference>
<evidence type="ECO:0000256" key="2">
    <source>
        <dbReference type="ARBA" id="ARBA00004799"/>
    </source>
</evidence>
<dbReference type="GO" id="GO:0046654">
    <property type="term" value="P:tetrahydrofolate biosynthetic process"/>
    <property type="evidence" value="ECO:0007669"/>
    <property type="project" value="UniProtKB-UniPathway"/>
</dbReference>